<name>A0AB74F629_9FIRM</name>
<comment type="caution">
    <text evidence="3">The sequence shown here is derived from an EMBL/GenBank/DDBJ whole genome shotgun (WGS) entry which is preliminary data.</text>
</comment>
<evidence type="ECO:0000313" key="3">
    <source>
        <dbReference type="EMBL" id="SHM57826.1"/>
    </source>
</evidence>
<evidence type="ECO:0000256" key="2">
    <source>
        <dbReference type="SAM" id="MobiDB-lite"/>
    </source>
</evidence>
<protein>
    <recommendedName>
        <fullName evidence="5">DUF4355 domain-containing protein</fullName>
    </recommendedName>
</protein>
<feature type="region of interest" description="Disordered" evidence="2">
    <location>
        <begin position="177"/>
        <end position="197"/>
    </location>
</feature>
<evidence type="ECO:0000256" key="1">
    <source>
        <dbReference type="SAM" id="Coils"/>
    </source>
</evidence>
<sequence length="209" mass="23265">MKYPNDERIPMNLQLFAEDAADNGGDGAGEGIDNAAGAESAPEDKPQEKPPKTFEEILSNKDYQAEFDRRVQKALETQRSKLEVLFDEKATEAEKLAKMTEKEKAQYLQQKKEKEMADREAAITKRELAAEAKNTLAEKKLPVSLAEVLNYSDADACKQSIEAVEKAFKEAVEASVEERLKGDKPLKKAPSQDDTDLAKQVENLMMGKV</sequence>
<feature type="region of interest" description="Disordered" evidence="2">
    <location>
        <begin position="16"/>
        <end position="53"/>
    </location>
</feature>
<gene>
    <name evidence="3" type="ORF">SAMN04515649_12216</name>
</gene>
<feature type="compositionally biased region" description="Basic and acidic residues" evidence="2">
    <location>
        <begin position="177"/>
        <end position="186"/>
    </location>
</feature>
<dbReference type="InterPro" id="IPR025580">
    <property type="entry name" value="Gp46"/>
</dbReference>
<dbReference type="AlphaFoldDB" id="A0AB74F629"/>
<dbReference type="EMBL" id="FRBP01000022">
    <property type="protein sequence ID" value="SHM57826.1"/>
    <property type="molecule type" value="Genomic_DNA"/>
</dbReference>
<organism evidence="3 4">
    <name type="scientific">Eubacterium callanderi</name>
    <dbReference type="NCBI Taxonomy" id="53442"/>
    <lineage>
        <taxon>Bacteria</taxon>
        <taxon>Bacillati</taxon>
        <taxon>Bacillota</taxon>
        <taxon>Clostridia</taxon>
        <taxon>Eubacteriales</taxon>
        <taxon>Eubacteriaceae</taxon>
        <taxon>Eubacterium</taxon>
    </lineage>
</organism>
<feature type="compositionally biased region" description="Basic and acidic residues" evidence="2">
    <location>
        <begin position="42"/>
        <end position="53"/>
    </location>
</feature>
<reference evidence="3 4" key="1">
    <citation type="submission" date="2016-11" db="EMBL/GenBank/DDBJ databases">
        <authorList>
            <person name="Varghese N."/>
            <person name="Submissions S."/>
        </authorList>
    </citation>
    <scope>NUCLEOTIDE SEQUENCE [LARGE SCALE GENOMIC DNA]</scope>
    <source>
        <strain evidence="3 4">FD</strain>
    </source>
</reference>
<keyword evidence="1" id="KW-0175">Coiled coil</keyword>
<dbReference type="Pfam" id="PF14265">
    <property type="entry name" value="DUF4355"/>
    <property type="match status" value="1"/>
</dbReference>
<accession>A0AB74F629</accession>
<evidence type="ECO:0008006" key="5">
    <source>
        <dbReference type="Google" id="ProtNLM"/>
    </source>
</evidence>
<dbReference type="Proteomes" id="UP000184012">
    <property type="component" value="Unassembled WGS sequence"/>
</dbReference>
<proteinExistence type="predicted"/>
<dbReference type="RefSeq" id="WP_073383709.1">
    <property type="nucleotide sequence ID" value="NZ_CABJAI010000001.1"/>
</dbReference>
<evidence type="ECO:0000313" key="4">
    <source>
        <dbReference type="Proteomes" id="UP000184012"/>
    </source>
</evidence>
<feature type="coiled-coil region" evidence="1">
    <location>
        <begin position="90"/>
        <end position="117"/>
    </location>
</feature>